<reference evidence="3 4" key="1">
    <citation type="journal article" date="2017" name="Nat. Commun.">
        <title>In situ click chemistry generation of cyclooxygenase-2 inhibitors.</title>
        <authorList>
            <person name="Bhardwaj A."/>
            <person name="Kaur J."/>
            <person name="Wuest M."/>
            <person name="Wuest F."/>
        </authorList>
    </citation>
    <scope>NUCLEOTIDE SEQUENCE [LARGE SCALE GENOMIC DNA]</scope>
    <source>
        <strain evidence="3">S2_018_000_R2_106</strain>
    </source>
</reference>
<dbReference type="PANTHER" id="PTHR32114">
    <property type="entry name" value="ABC TRANSPORTER ABCH.3"/>
    <property type="match status" value="1"/>
</dbReference>
<dbReference type="Proteomes" id="UP000320948">
    <property type="component" value="Unassembled WGS sequence"/>
</dbReference>
<protein>
    <submittedName>
        <fullName evidence="3">Uncharacterized protein</fullName>
    </submittedName>
</protein>
<dbReference type="InterPro" id="IPR038729">
    <property type="entry name" value="Rad50/SbcC_AAA"/>
</dbReference>
<dbReference type="InterPro" id="IPR026866">
    <property type="entry name" value="CR006_AAA"/>
</dbReference>
<dbReference type="EMBL" id="VAFM01000001">
    <property type="protein sequence ID" value="TKW61687.1"/>
    <property type="molecule type" value="Genomic_DNA"/>
</dbReference>
<dbReference type="Gene3D" id="3.40.50.300">
    <property type="entry name" value="P-loop containing nucleotide triphosphate hydrolases"/>
    <property type="match status" value="2"/>
</dbReference>
<gene>
    <name evidence="3" type="ORF">DI628_03405</name>
</gene>
<dbReference type="AlphaFoldDB" id="A0A6N4RD87"/>
<dbReference type="Pfam" id="PF13166">
    <property type="entry name" value="AAA_13"/>
    <property type="match status" value="1"/>
</dbReference>
<evidence type="ECO:0000259" key="2">
    <source>
        <dbReference type="Pfam" id="PF13476"/>
    </source>
</evidence>
<evidence type="ECO:0000259" key="1">
    <source>
        <dbReference type="Pfam" id="PF13166"/>
    </source>
</evidence>
<accession>A0A6N4RD87</accession>
<feature type="domain" description="Rad50/SbcC-type AAA" evidence="2">
    <location>
        <begin position="92"/>
        <end position="317"/>
    </location>
</feature>
<dbReference type="SUPFAM" id="SSF52540">
    <property type="entry name" value="P-loop containing nucleoside triphosphate hydrolases"/>
    <property type="match status" value="1"/>
</dbReference>
<dbReference type="GO" id="GO:0006302">
    <property type="term" value="P:double-strand break repair"/>
    <property type="evidence" value="ECO:0007669"/>
    <property type="project" value="InterPro"/>
</dbReference>
<name>A0A6N4RD87_BLAVI</name>
<feature type="domain" description="Protein CR006 P-loop" evidence="1">
    <location>
        <begin position="390"/>
        <end position="710"/>
    </location>
</feature>
<organism evidence="3 4">
    <name type="scientific">Blastochloris viridis</name>
    <name type="common">Rhodopseudomonas viridis</name>
    <dbReference type="NCBI Taxonomy" id="1079"/>
    <lineage>
        <taxon>Bacteria</taxon>
        <taxon>Pseudomonadati</taxon>
        <taxon>Pseudomonadota</taxon>
        <taxon>Alphaproteobacteria</taxon>
        <taxon>Hyphomicrobiales</taxon>
        <taxon>Blastochloridaceae</taxon>
        <taxon>Blastochloris</taxon>
    </lineage>
</organism>
<comment type="caution">
    <text evidence="3">The sequence shown here is derived from an EMBL/GenBank/DDBJ whole genome shotgun (WGS) entry which is preliminary data.</text>
</comment>
<evidence type="ECO:0000313" key="3">
    <source>
        <dbReference type="EMBL" id="TKW61687.1"/>
    </source>
</evidence>
<evidence type="ECO:0000313" key="4">
    <source>
        <dbReference type="Proteomes" id="UP000320948"/>
    </source>
</evidence>
<dbReference type="InterPro" id="IPR027417">
    <property type="entry name" value="P-loop_NTPase"/>
</dbReference>
<dbReference type="PANTHER" id="PTHR32114:SF2">
    <property type="entry name" value="ABC TRANSPORTER ABCH.3"/>
    <property type="match status" value="1"/>
</dbReference>
<proteinExistence type="predicted"/>
<dbReference type="GO" id="GO:0016887">
    <property type="term" value="F:ATP hydrolysis activity"/>
    <property type="evidence" value="ECO:0007669"/>
    <property type="project" value="InterPro"/>
</dbReference>
<sequence>MNTANPIVSASAELTEADILAQLIQWAAGRPLWQQDALRRLCQIDALTEEDLNAVYGLCKDPTLPCLPVKAEHLSDPTASHKKVHLKKVCEVNNVNALAENQDLLFAPKGLTVIYGDNGSGKSGYTRILKQVCRARVRRNENVLGNIYKDGGIPSQAKIGFSVNDQNQEVTWLKDSAPPPALSAVSVFDSATASIHVDETNNVAYVPYPMELLRRLVQVTQDVKSKLQAEIDLLEKQTPAFLKNPPCSVDSPTGKLVRSLKGNIVDVAVESLATISEDEKKRLETLKVDLATDPAKLQAQLQAKKTKLEKIESRIAMMASAITDQQATEFNALQKTYADLHEAAKATAGNLFKDEPLPNVGGDVWKALWTAASRYSQTVYPGHPFPVTADGAHCPLCQQALDAAAADRLQRFQKFITNDVKQREQKAFSDYQARLAILKSAEGTIENLRALVTMITTEFDLPEAAQEVRCFILQAKWRLRAILRHQAALPPMPVWTSTLIQAEATALQKRIDDLTAKDAVEKRQKLVLEKNALDDRMWLAGVKADVLAEIARKKQIDALEGLKKQTDSAPITRKSTEMSEALVTNALKSRFAKEVNEMKLAGLAVELRQERSVGGAPQFKVALIQRPSQTVGSILSEGEFRCIALAAFMAEQATAHSQSGIVFDDPVSSLDHVHREAVALRLAKEAINRQVVVFTHDIAFLFYLNQAAKELGAEIIYRHITKRPDSSATGLCHNNAPPKAQPVDKRIESLQAALDGKKFHYDNGNTAEWERAVRELSDDLRFTWERAVEDVVGEVTSRFANKVKTPGLVRLTAVTMDDCKTMRESFARCSEWLHSPGASLNPTLPSAQDMQNEIDALRAWYTNLRERQGKIKITDIV</sequence>
<dbReference type="Pfam" id="PF13476">
    <property type="entry name" value="AAA_23"/>
    <property type="match status" value="1"/>
</dbReference>